<sequence length="144" mass="16102">MTAQKTMLRVLMLALTLLSLGLLSSGQSEIDYRRPIKVNIECCTAVSKARIRYPITSYKEQSAANLCVDAIIFRTSNHGSFCVDPKAKWVLKKLKKLNNGESKAPRKPKKGRKNQKKKKPKQSRATVKPSWFPLTTTATAPVLT</sequence>
<evidence type="ECO:0000313" key="5">
    <source>
        <dbReference type="RefSeq" id="XP_018121395.1"/>
    </source>
</evidence>
<dbReference type="Bgee" id="108718220">
    <property type="expression patterns" value="Expressed in spleen and 14 other cell types or tissues"/>
</dbReference>
<dbReference type="GeneID" id="108718220"/>
<accession>A0A1L8G510</accession>
<dbReference type="Gene3D" id="2.40.50.40">
    <property type="match status" value="1"/>
</dbReference>
<dbReference type="InterPro" id="IPR036048">
    <property type="entry name" value="Interleukin_8-like_sf"/>
</dbReference>
<dbReference type="InterPro" id="IPR039809">
    <property type="entry name" value="Chemokine_b/g/d"/>
</dbReference>
<feature type="compositionally biased region" description="Low complexity" evidence="1">
    <location>
        <begin position="133"/>
        <end position="144"/>
    </location>
</feature>
<feature type="chain" id="PRO_5043601758" evidence="2">
    <location>
        <begin position="27"/>
        <end position="144"/>
    </location>
</feature>
<dbReference type="SUPFAM" id="SSF54117">
    <property type="entry name" value="Interleukin 8-like chemokines"/>
    <property type="match status" value="1"/>
</dbReference>
<keyword evidence="2" id="KW-0732">Signal</keyword>
<feature type="domain" description="Chemokine interleukin-8-like" evidence="3">
    <location>
        <begin position="39"/>
        <end position="97"/>
    </location>
</feature>
<dbReference type="Pfam" id="PF00048">
    <property type="entry name" value="IL8"/>
    <property type="match status" value="1"/>
</dbReference>
<name>A0A1L8G510_XENLA</name>
<feature type="compositionally biased region" description="Basic residues" evidence="1">
    <location>
        <begin position="105"/>
        <end position="122"/>
    </location>
</feature>
<dbReference type="RefSeq" id="XP_018121395.1">
    <property type="nucleotide sequence ID" value="XM_018265906.2"/>
</dbReference>
<dbReference type="PANTHER" id="PTHR12015:SF165">
    <property type="entry name" value="CHEMOKINE (C-C MOTIF) LIGAND 34A, DUPLICATE 4-RELATED"/>
    <property type="match status" value="1"/>
</dbReference>
<keyword evidence="4" id="KW-1185">Reference proteome</keyword>
<gene>
    <name evidence="5" type="primary">LOC108718220</name>
</gene>
<reference evidence="5" key="1">
    <citation type="submission" date="2025-08" db="UniProtKB">
        <authorList>
            <consortium name="RefSeq"/>
        </authorList>
    </citation>
    <scope>IDENTIFICATION</scope>
    <source>
        <strain evidence="5">J_2021</strain>
        <tissue evidence="5">Erythrocytes</tissue>
    </source>
</reference>
<dbReference type="SMART" id="SM00199">
    <property type="entry name" value="SCY"/>
    <property type="match status" value="1"/>
</dbReference>
<evidence type="ECO:0000256" key="1">
    <source>
        <dbReference type="SAM" id="MobiDB-lite"/>
    </source>
</evidence>
<evidence type="ECO:0000313" key="4">
    <source>
        <dbReference type="Proteomes" id="UP000186698"/>
    </source>
</evidence>
<evidence type="ECO:0000256" key="2">
    <source>
        <dbReference type="SAM" id="SignalP"/>
    </source>
</evidence>
<dbReference type="PaxDb" id="8355-A0A1L8G510"/>
<dbReference type="Proteomes" id="UP000186698">
    <property type="component" value="Chromosome 5S"/>
</dbReference>
<dbReference type="GO" id="GO:0006955">
    <property type="term" value="P:immune response"/>
    <property type="evidence" value="ECO:0007669"/>
    <property type="project" value="InterPro"/>
</dbReference>
<feature type="signal peptide" evidence="2">
    <location>
        <begin position="1"/>
        <end position="26"/>
    </location>
</feature>
<evidence type="ECO:0000259" key="3">
    <source>
        <dbReference type="SMART" id="SM00199"/>
    </source>
</evidence>
<protein>
    <submittedName>
        <fullName evidence="5">Eotaxin</fullName>
    </submittedName>
</protein>
<dbReference type="OMA" id="VNIECCT"/>
<dbReference type="GO" id="GO:0005576">
    <property type="term" value="C:extracellular region"/>
    <property type="evidence" value="ECO:0007669"/>
    <property type="project" value="InterPro"/>
</dbReference>
<dbReference type="InterPro" id="IPR001811">
    <property type="entry name" value="Chemokine_IL8-like_dom"/>
</dbReference>
<dbReference type="AlphaFoldDB" id="A0A1L8G510"/>
<dbReference type="KEGG" id="xla:108718220"/>
<dbReference type="OrthoDB" id="9930747at2759"/>
<dbReference type="GO" id="GO:0008009">
    <property type="term" value="F:chemokine activity"/>
    <property type="evidence" value="ECO:0007669"/>
    <property type="project" value="InterPro"/>
</dbReference>
<dbReference type="PANTHER" id="PTHR12015">
    <property type="entry name" value="SMALL INDUCIBLE CYTOKINE A"/>
    <property type="match status" value="1"/>
</dbReference>
<proteinExistence type="predicted"/>
<feature type="region of interest" description="Disordered" evidence="1">
    <location>
        <begin position="96"/>
        <end position="144"/>
    </location>
</feature>
<organism evidence="4 5">
    <name type="scientific">Xenopus laevis</name>
    <name type="common">African clawed frog</name>
    <dbReference type="NCBI Taxonomy" id="8355"/>
    <lineage>
        <taxon>Eukaryota</taxon>
        <taxon>Metazoa</taxon>
        <taxon>Chordata</taxon>
        <taxon>Craniata</taxon>
        <taxon>Vertebrata</taxon>
        <taxon>Euteleostomi</taxon>
        <taxon>Amphibia</taxon>
        <taxon>Batrachia</taxon>
        <taxon>Anura</taxon>
        <taxon>Pipoidea</taxon>
        <taxon>Pipidae</taxon>
        <taxon>Xenopodinae</taxon>
        <taxon>Xenopus</taxon>
        <taxon>Xenopus</taxon>
    </lineage>
</organism>